<sequence>MIMQEAREQIVEYGKKMSAAGLSVGTSGNISIYDKETGYMAISPSGLGYFDTTPEDVVVMDLDGNIIDGKRKPSSEHGLHTIFYRNRPEAGAVVHTHSPYCTTLACMGETMKSVHYVIMGTGVEEVPLTPYVTFGTPELAEAVGETLKANPKTRATLLANHGIVVCQANLPKAFGLAVNCEFVAQVQYQCLCAGKMNHISHEEMEKAFERSKTYGQVPDKK</sequence>
<proteinExistence type="predicted"/>
<dbReference type="Gene3D" id="3.40.225.10">
    <property type="entry name" value="Class II aldolase/adducin N-terminal domain"/>
    <property type="match status" value="1"/>
</dbReference>
<evidence type="ECO:0000256" key="1">
    <source>
        <dbReference type="ARBA" id="ARBA00022723"/>
    </source>
</evidence>
<protein>
    <submittedName>
        <fullName evidence="4">Class II aldolase/adducin family protein</fullName>
    </submittedName>
</protein>
<dbReference type="Pfam" id="PF00596">
    <property type="entry name" value="Aldolase_II"/>
    <property type="match status" value="1"/>
</dbReference>
<gene>
    <name evidence="4" type="ORF">NVS32_06485</name>
</gene>
<feature type="domain" description="Class II aldolase/adducin N-terminal" evidence="3">
    <location>
        <begin position="8"/>
        <end position="188"/>
    </location>
</feature>
<evidence type="ECO:0000259" key="3">
    <source>
        <dbReference type="SMART" id="SM01007"/>
    </source>
</evidence>
<dbReference type="EMBL" id="JANSKA010000004">
    <property type="protein sequence ID" value="MCR9036595.1"/>
    <property type="molecule type" value="Genomic_DNA"/>
</dbReference>
<name>A0ABT1Z8Q1_9ACTN</name>
<dbReference type="Proteomes" id="UP001204320">
    <property type="component" value="Unassembled WGS sequence"/>
</dbReference>
<reference evidence="4 5" key="1">
    <citation type="submission" date="2022-08" db="EMBL/GenBank/DDBJ databases">
        <title>Tractidigestivibacter montrealensis type strain KD21.</title>
        <authorList>
            <person name="Diop K."/>
            <person name="Richard C."/>
            <person name="Routy B."/>
        </authorList>
    </citation>
    <scope>NUCLEOTIDE SEQUENCE [LARGE SCALE GENOMIC DNA]</scope>
    <source>
        <strain evidence="4 5">KD21</strain>
    </source>
</reference>
<dbReference type="InterPro" id="IPR001303">
    <property type="entry name" value="Aldolase_II/adducin_N"/>
</dbReference>
<dbReference type="PANTHER" id="PTHR22789:SF0">
    <property type="entry name" value="3-OXO-TETRONATE 4-PHOSPHATE DECARBOXYLASE-RELATED"/>
    <property type="match status" value="1"/>
</dbReference>
<evidence type="ECO:0000313" key="5">
    <source>
        <dbReference type="Proteomes" id="UP001204320"/>
    </source>
</evidence>
<accession>A0ABT1Z8Q1</accession>
<comment type="caution">
    <text evidence="4">The sequence shown here is derived from an EMBL/GenBank/DDBJ whole genome shotgun (WGS) entry which is preliminary data.</text>
</comment>
<dbReference type="InterPro" id="IPR050197">
    <property type="entry name" value="Aldolase_class_II_sugar_metab"/>
</dbReference>
<keyword evidence="5" id="KW-1185">Reference proteome</keyword>
<dbReference type="RefSeq" id="WP_032111501.1">
    <property type="nucleotide sequence ID" value="NZ_JANSKA010000004.1"/>
</dbReference>
<evidence type="ECO:0000256" key="2">
    <source>
        <dbReference type="ARBA" id="ARBA00023239"/>
    </source>
</evidence>
<dbReference type="SMART" id="SM01007">
    <property type="entry name" value="Aldolase_II"/>
    <property type="match status" value="1"/>
</dbReference>
<dbReference type="InterPro" id="IPR036409">
    <property type="entry name" value="Aldolase_II/adducin_N_sf"/>
</dbReference>
<keyword evidence="1" id="KW-0479">Metal-binding</keyword>
<organism evidence="4 5">
    <name type="scientific">Tractidigestivibacter montrealensis</name>
    <dbReference type="NCBI Taxonomy" id="2972466"/>
    <lineage>
        <taxon>Bacteria</taxon>
        <taxon>Bacillati</taxon>
        <taxon>Actinomycetota</taxon>
        <taxon>Coriobacteriia</taxon>
        <taxon>Coriobacteriales</taxon>
        <taxon>Atopobiaceae</taxon>
        <taxon>Tractidigestivibacter</taxon>
    </lineage>
</organism>
<keyword evidence="2" id="KW-0456">Lyase</keyword>
<dbReference type="PANTHER" id="PTHR22789">
    <property type="entry name" value="FUCULOSE PHOSPHATE ALDOLASE"/>
    <property type="match status" value="1"/>
</dbReference>
<evidence type="ECO:0000313" key="4">
    <source>
        <dbReference type="EMBL" id="MCR9036595.1"/>
    </source>
</evidence>
<dbReference type="SUPFAM" id="SSF53639">
    <property type="entry name" value="AraD/HMP-PK domain-like"/>
    <property type="match status" value="1"/>
</dbReference>